<dbReference type="SUPFAM" id="SSF56112">
    <property type="entry name" value="Protein kinase-like (PK-like)"/>
    <property type="match status" value="1"/>
</dbReference>
<dbReference type="GeneID" id="5726054"/>
<feature type="domain" description="Protein kinase" evidence="3">
    <location>
        <begin position="1122"/>
        <end position="1492"/>
    </location>
</feature>
<evidence type="ECO:0000256" key="2">
    <source>
        <dbReference type="SAM" id="MobiDB-lite"/>
    </source>
</evidence>
<dbReference type="GO" id="GO:0004674">
    <property type="term" value="F:protein serine/threonine kinase activity"/>
    <property type="evidence" value="ECO:0000318"/>
    <property type="project" value="GO_Central"/>
</dbReference>
<feature type="region of interest" description="Disordered" evidence="2">
    <location>
        <begin position="499"/>
        <end position="541"/>
    </location>
</feature>
<dbReference type="PROSITE" id="PS00108">
    <property type="entry name" value="PROTEIN_KINASE_ST"/>
    <property type="match status" value="1"/>
</dbReference>
<dbReference type="InterPro" id="IPR011009">
    <property type="entry name" value="Kinase-like_dom_sf"/>
</dbReference>
<dbReference type="Gene3D" id="3.30.200.20">
    <property type="entry name" value="Phosphorylase Kinase, domain 1"/>
    <property type="match status" value="1"/>
</dbReference>
<feature type="compositionally biased region" description="Low complexity" evidence="2">
    <location>
        <begin position="230"/>
        <end position="251"/>
    </location>
</feature>
<reference evidence="4 5" key="1">
    <citation type="journal article" date="2007" name="Science">
        <title>The Chlamydomonas genome reveals the evolution of key animal and plant functions.</title>
        <authorList>
            <person name="Merchant S.S."/>
            <person name="Prochnik S.E."/>
            <person name="Vallon O."/>
            <person name="Harris E.H."/>
            <person name="Karpowicz S.J."/>
            <person name="Witman G.B."/>
            <person name="Terry A."/>
            <person name="Salamov A."/>
            <person name="Fritz-Laylin L.K."/>
            <person name="Marechal-Drouard L."/>
            <person name="Marshall W.F."/>
            <person name="Qu L.H."/>
            <person name="Nelson D.R."/>
            <person name="Sanderfoot A.A."/>
            <person name="Spalding M.H."/>
            <person name="Kapitonov V.V."/>
            <person name="Ren Q."/>
            <person name="Ferris P."/>
            <person name="Lindquist E."/>
            <person name="Shapiro H."/>
            <person name="Lucas S.M."/>
            <person name="Grimwood J."/>
            <person name="Schmutz J."/>
            <person name="Cardol P."/>
            <person name="Cerutti H."/>
            <person name="Chanfreau G."/>
            <person name="Chen C.L."/>
            <person name="Cognat V."/>
            <person name="Croft M.T."/>
            <person name="Dent R."/>
            <person name="Dutcher S."/>
            <person name="Fernandez E."/>
            <person name="Fukuzawa H."/>
            <person name="Gonzalez-Ballester D."/>
            <person name="Gonzalez-Halphen D."/>
            <person name="Hallmann A."/>
            <person name="Hanikenne M."/>
            <person name="Hippler M."/>
            <person name="Inwood W."/>
            <person name="Jabbari K."/>
            <person name="Kalanon M."/>
            <person name="Kuras R."/>
            <person name="Lefebvre P.A."/>
            <person name="Lemaire S.D."/>
            <person name="Lobanov A.V."/>
            <person name="Lohr M."/>
            <person name="Manuell A."/>
            <person name="Meier I."/>
            <person name="Mets L."/>
            <person name="Mittag M."/>
            <person name="Mittelmeier T."/>
            <person name="Moroney J.V."/>
            <person name="Moseley J."/>
            <person name="Napoli C."/>
            <person name="Nedelcu A.M."/>
            <person name="Niyogi K."/>
            <person name="Novoselov S.V."/>
            <person name="Paulsen I.T."/>
            <person name="Pazour G."/>
            <person name="Purton S."/>
            <person name="Ral J.P."/>
            <person name="Riano-Pachon D.M."/>
            <person name="Riekhof W."/>
            <person name="Rymarquis L."/>
            <person name="Schroda M."/>
            <person name="Stern D."/>
            <person name="Umen J."/>
            <person name="Willows R."/>
            <person name="Wilson N."/>
            <person name="Zimmer S.L."/>
            <person name="Allmer J."/>
            <person name="Balk J."/>
            <person name="Bisova K."/>
            <person name="Chen C.J."/>
            <person name="Elias M."/>
            <person name="Gendler K."/>
            <person name="Hauser C."/>
            <person name="Lamb M.R."/>
            <person name="Ledford H."/>
            <person name="Long J.C."/>
            <person name="Minagawa J."/>
            <person name="Page M.D."/>
            <person name="Pan J."/>
            <person name="Pootakham W."/>
            <person name="Roje S."/>
            <person name="Rose A."/>
            <person name="Stahlberg E."/>
            <person name="Terauchi A.M."/>
            <person name="Yang P."/>
            <person name="Ball S."/>
            <person name="Bowler C."/>
            <person name="Dieckmann C.L."/>
            <person name="Gladyshev V.N."/>
            <person name="Green P."/>
            <person name="Jorgensen R."/>
            <person name="Mayfield S."/>
            <person name="Mueller-Roeber B."/>
            <person name="Rajamani S."/>
            <person name="Sayre R.T."/>
            <person name="Brokstein P."/>
            <person name="Dubchak I."/>
            <person name="Goodstein D."/>
            <person name="Hornick L."/>
            <person name="Huang Y.W."/>
            <person name="Jhaveri J."/>
            <person name="Luo Y."/>
            <person name="Martinez D."/>
            <person name="Ngau W.C."/>
            <person name="Otillar B."/>
            <person name="Poliakov A."/>
            <person name="Porter A."/>
            <person name="Szajkowski L."/>
            <person name="Werner G."/>
            <person name="Zhou K."/>
            <person name="Grigoriev I.V."/>
            <person name="Rokhsar D.S."/>
            <person name="Grossman A.R."/>
        </authorList>
    </citation>
    <scope>NUCLEOTIDE SEQUENCE [LARGE SCALE GENOMIC DNA]</scope>
    <source>
        <strain evidence="5">CC-503</strain>
    </source>
</reference>
<protein>
    <recommendedName>
        <fullName evidence="3">Protein kinase domain-containing protein</fullName>
    </recommendedName>
</protein>
<dbReference type="PANTHER" id="PTHR44329">
    <property type="entry name" value="SERINE/THREONINE-PROTEIN KINASE TNNI3K-RELATED"/>
    <property type="match status" value="1"/>
</dbReference>
<gene>
    <name evidence="4" type="ORF">CHLRE_02g141966v5</name>
</gene>
<dbReference type="SMART" id="SM00220">
    <property type="entry name" value="S_TKc"/>
    <property type="match status" value="1"/>
</dbReference>
<feature type="compositionally biased region" description="Pro residues" evidence="2">
    <location>
        <begin position="586"/>
        <end position="595"/>
    </location>
</feature>
<dbReference type="Pfam" id="PF00069">
    <property type="entry name" value="Pkinase"/>
    <property type="match status" value="1"/>
</dbReference>
<evidence type="ECO:0000259" key="3">
    <source>
        <dbReference type="PROSITE" id="PS50011"/>
    </source>
</evidence>
<dbReference type="InParanoid" id="A0A2K3E4I2"/>
<keyword evidence="5" id="KW-1185">Reference proteome</keyword>
<evidence type="ECO:0000313" key="4">
    <source>
        <dbReference type="EMBL" id="PNW87637.1"/>
    </source>
</evidence>
<dbReference type="PANTHER" id="PTHR44329:SF214">
    <property type="entry name" value="PROTEIN KINASE DOMAIN-CONTAINING PROTEIN"/>
    <property type="match status" value="1"/>
</dbReference>
<accession>A0A2K3E4I2</accession>
<dbReference type="PROSITE" id="PS50011">
    <property type="entry name" value="PROTEIN_KINASE_DOM"/>
    <property type="match status" value="1"/>
</dbReference>
<feature type="region of interest" description="Disordered" evidence="2">
    <location>
        <begin position="226"/>
        <end position="261"/>
    </location>
</feature>
<feature type="region of interest" description="Disordered" evidence="2">
    <location>
        <begin position="582"/>
        <end position="608"/>
    </location>
</feature>
<feature type="region of interest" description="Disordered" evidence="2">
    <location>
        <begin position="726"/>
        <end position="751"/>
    </location>
</feature>
<dbReference type="InterPro" id="IPR051681">
    <property type="entry name" value="Ser/Thr_Kinases-Pseudokinases"/>
</dbReference>
<dbReference type="OrthoDB" id="548499at2759"/>
<evidence type="ECO:0000313" key="5">
    <source>
        <dbReference type="Proteomes" id="UP000006906"/>
    </source>
</evidence>
<feature type="coiled-coil region" evidence="1">
    <location>
        <begin position="1494"/>
        <end position="1521"/>
    </location>
</feature>
<evidence type="ECO:0000256" key="1">
    <source>
        <dbReference type="SAM" id="Coils"/>
    </source>
</evidence>
<dbReference type="Proteomes" id="UP000006906">
    <property type="component" value="Chromosome 2"/>
</dbReference>
<dbReference type="InterPro" id="IPR008271">
    <property type="entry name" value="Ser/Thr_kinase_AS"/>
</dbReference>
<sequence>MVRSFFCCGVPASGGIRIAEGTSAPATGPEERKRAVDAGVQVGAPGASTASNYVDSQDTLVAAVSAAISELLDLGPSASWLAHIAECLEVVEAHVGASRLALIGPDGLTSWVISDGAANGGGSWGRACALPHTADTIAVIRGYGHLGVSCCGGPPDPSSIVTRPTTAALQLAQRDVLALPVRMRGQTVAALLLSLRDGGDRPPHPTAAEVAATTAGCTNSITSSRRHRSLLSGSSHSSSAVSNSGLAAATAGDGGGGNAMRSLSPAELQELMRLAGVLCRSVFGSDPTHVRHLSLMAGHLGALALAPSLSLLVRGLLDAMQDLLASRTALRLQPVLALLTHPPVAPTAAGCASRAAAAAVPNVPAVLFTQRGGAAAAVPGECLLETHTSVQSVAALAAAQTAGPPGGGGGGGLSLLLTSQVDSGSMVGLLGGGAESNAAASRLGASEDPAQIAPEGVAGEASCVRAVRVALSHTLLAEALKVLLEDKAGPGATLAGASAAHDAAGPATPHACTAPSAARRGNQQAPPTTQPAADNGSGIPPPAAFHVLAAAAAKEGADSTNNSVDWPGGSVHAREGSGALIVPDSLLPPLPPAPGGGPAAAAGGRTFSSPHLQPANRFHCIVLRHASAHLLDERQPCRDILNIGKLTGGAAGSLVLCVERVEAAEAAAVTAVSGAMAQAFSLSCNNTGGRGSTGPAALGGSGHYSRLRGDPSFRAATAAAAGAADGKAGSGLASAHVTSSPGRSMRDLKSSVLGSGGAGGAAGAAGTAGAAMAAAGAAVPAAAAGSGHTAGVLPHGSRLLGFGGTNVGSGTAELLLGHPASSNAAGHVLMTPAMDQLLDQHHPASLLGLHGLPSFALYLVTPDTLPSSALQAVVGEVRLLFGLLLDAFRSAIVDGGRVAAEMRGLQQQLLGSAAMQPPLPIPLRYSLSQLQQSAGGALHQQAKQSLPAAAGGTEGLGSAAARAAVALGSKTPFLAGTHFAASAALRSLSWRITGKPAGYTSTLGRLAPGGQQAGMRLRESDTPAALLATGLDQQLSAVMNAAAEAEDVGAGSIMVSSLAAGGDPAHWMLASTPEFSLQERAPGPSPMELMVDTMRTHLSAVASEAQVASEARAVTAQDMAALDLEEVIGRGGQGVVFRGYLHGLETAVKVMVFRDGEPLGEDIADDVTTAAAAADGAKAQADGKLEETHADARVRRAKRGAMEHAVMPTLSHPNILQVYAAFSNVVIVRCTYKGDVHQLRLCAPDDGLLSGLPGQGPLNQVLCFEYCDAGTLLSAAYGGAFRRTRNGPLPAHTSALAAVVRPLLVPLYTSLLEVALALRYMHSRRLVHCDIKPANLLIKGNSRDPRGWACKLSDFGCARLMTEMAAPPVSAGPAMAAAGSSAARSVGFRVAVPLGTLQFMSPECFIKDKLLTAAVDIYAFGITMWELLMCQMPYKGLQEQDVPRLVLRSGLRPEFNPLAPRDYCHLAYRCWHAQPSKRPTAVDLVHELQALLEAARAAADADAARQEQQQLLQAQQAAQHRAQLVQQQQQQKQAAAASAAAAVAARPSSSVRPLSSPHAETGVVGAGARLLASMNAAPLPQVMLSQLPHHAGSLPALRQQQAAGWAATQQ</sequence>
<keyword evidence="1" id="KW-0175">Coiled coil</keyword>
<dbReference type="KEGG" id="cre:CHLRE_02g141966v5"/>
<dbReference type="GO" id="GO:0005524">
    <property type="term" value="F:ATP binding"/>
    <property type="evidence" value="ECO:0007669"/>
    <property type="project" value="InterPro"/>
</dbReference>
<organism evidence="4 5">
    <name type="scientific">Chlamydomonas reinhardtii</name>
    <name type="common">Chlamydomonas smithii</name>
    <dbReference type="NCBI Taxonomy" id="3055"/>
    <lineage>
        <taxon>Eukaryota</taxon>
        <taxon>Viridiplantae</taxon>
        <taxon>Chlorophyta</taxon>
        <taxon>core chlorophytes</taxon>
        <taxon>Chlorophyceae</taxon>
        <taxon>CS clade</taxon>
        <taxon>Chlamydomonadales</taxon>
        <taxon>Chlamydomonadaceae</taxon>
        <taxon>Chlamydomonas</taxon>
    </lineage>
</organism>
<dbReference type="RefSeq" id="XP_042927891.1">
    <property type="nucleotide sequence ID" value="XM_043060128.1"/>
</dbReference>
<proteinExistence type="predicted"/>
<dbReference type="STRING" id="3055.A0A2K3E4I2"/>
<feature type="compositionally biased region" description="Low complexity" evidence="2">
    <location>
        <begin position="726"/>
        <end position="735"/>
    </location>
</feature>
<feature type="compositionally biased region" description="Polar residues" evidence="2">
    <location>
        <begin position="521"/>
        <end position="532"/>
    </location>
</feature>
<dbReference type="EMBL" id="CM008963">
    <property type="protein sequence ID" value="PNW87637.1"/>
    <property type="molecule type" value="Genomic_DNA"/>
</dbReference>
<feature type="compositionally biased region" description="Low complexity" evidence="2">
    <location>
        <begin position="499"/>
        <end position="511"/>
    </location>
</feature>
<name>A0A2K3E4I2_CHLRE</name>
<dbReference type="Gene3D" id="1.10.510.10">
    <property type="entry name" value="Transferase(Phosphotransferase) domain 1"/>
    <property type="match status" value="1"/>
</dbReference>
<dbReference type="InterPro" id="IPR000719">
    <property type="entry name" value="Prot_kinase_dom"/>
</dbReference>
<dbReference type="Gramene" id="PNW87637">
    <property type="protein sequence ID" value="PNW87637"/>
    <property type="gene ID" value="CHLRE_02g141966v5"/>
</dbReference>
<dbReference type="GO" id="GO:0007165">
    <property type="term" value="P:signal transduction"/>
    <property type="evidence" value="ECO:0000318"/>
    <property type="project" value="GO_Central"/>
</dbReference>